<accession>A0AAD6ZFU7</accession>
<dbReference type="GO" id="GO:0004497">
    <property type="term" value="F:monooxygenase activity"/>
    <property type="evidence" value="ECO:0007669"/>
    <property type="project" value="UniProtKB-KW"/>
</dbReference>
<dbReference type="PANTHER" id="PTHR46300">
    <property type="entry name" value="P450, PUTATIVE (EUROFUNG)-RELATED-RELATED"/>
    <property type="match status" value="1"/>
</dbReference>
<evidence type="ECO:0000256" key="6">
    <source>
        <dbReference type="ARBA" id="ARBA00023002"/>
    </source>
</evidence>
<dbReference type="AlphaFoldDB" id="A0AAD6ZFU7"/>
<evidence type="ECO:0000256" key="4">
    <source>
        <dbReference type="ARBA" id="ARBA00022617"/>
    </source>
</evidence>
<dbReference type="GO" id="GO:0020037">
    <property type="term" value="F:heme binding"/>
    <property type="evidence" value="ECO:0007669"/>
    <property type="project" value="InterPro"/>
</dbReference>
<organism evidence="11 12">
    <name type="scientific">Mycena albidolilacea</name>
    <dbReference type="NCBI Taxonomy" id="1033008"/>
    <lineage>
        <taxon>Eukaryota</taxon>
        <taxon>Fungi</taxon>
        <taxon>Dikarya</taxon>
        <taxon>Basidiomycota</taxon>
        <taxon>Agaricomycotina</taxon>
        <taxon>Agaricomycetes</taxon>
        <taxon>Agaricomycetidae</taxon>
        <taxon>Agaricales</taxon>
        <taxon>Marasmiineae</taxon>
        <taxon>Mycenaceae</taxon>
        <taxon>Mycena</taxon>
    </lineage>
</organism>
<keyword evidence="6 10" id="KW-0560">Oxidoreductase</keyword>
<dbReference type="InterPro" id="IPR002401">
    <property type="entry name" value="Cyt_P450_E_grp-I"/>
</dbReference>
<dbReference type="PRINTS" id="PR00463">
    <property type="entry name" value="EP450I"/>
</dbReference>
<dbReference type="InterPro" id="IPR001128">
    <property type="entry name" value="Cyt_P450"/>
</dbReference>
<comment type="pathway">
    <text evidence="2">Secondary metabolite biosynthesis.</text>
</comment>
<dbReference type="Proteomes" id="UP001218218">
    <property type="component" value="Unassembled WGS sequence"/>
</dbReference>
<keyword evidence="4 9" id="KW-0349">Heme</keyword>
<comment type="similarity">
    <text evidence="3 10">Belongs to the cytochrome P450 family.</text>
</comment>
<evidence type="ECO:0000256" key="5">
    <source>
        <dbReference type="ARBA" id="ARBA00022723"/>
    </source>
</evidence>
<dbReference type="Pfam" id="PF00067">
    <property type="entry name" value="p450"/>
    <property type="match status" value="1"/>
</dbReference>
<dbReference type="InterPro" id="IPR017972">
    <property type="entry name" value="Cyt_P450_CS"/>
</dbReference>
<dbReference type="PROSITE" id="PS00086">
    <property type="entry name" value="CYTOCHROME_P450"/>
    <property type="match status" value="1"/>
</dbReference>
<evidence type="ECO:0000256" key="7">
    <source>
        <dbReference type="ARBA" id="ARBA00023004"/>
    </source>
</evidence>
<feature type="binding site" description="axial binding residue" evidence="9">
    <location>
        <position position="439"/>
    </location>
    <ligand>
        <name>heme</name>
        <dbReference type="ChEBI" id="CHEBI:30413"/>
    </ligand>
    <ligandPart>
        <name>Fe</name>
        <dbReference type="ChEBI" id="CHEBI:18248"/>
    </ligandPart>
</feature>
<keyword evidence="12" id="KW-1185">Reference proteome</keyword>
<dbReference type="GO" id="GO:0016705">
    <property type="term" value="F:oxidoreductase activity, acting on paired donors, with incorporation or reduction of molecular oxygen"/>
    <property type="evidence" value="ECO:0007669"/>
    <property type="project" value="InterPro"/>
</dbReference>
<evidence type="ECO:0000256" key="10">
    <source>
        <dbReference type="RuleBase" id="RU000461"/>
    </source>
</evidence>
<comment type="cofactor">
    <cofactor evidence="1 9">
        <name>heme</name>
        <dbReference type="ChEBI" id="CHEBI:30413"/>
    </cofactor>
</comment>
<evidence type="ECO:0000256" key="2">
    <source>
        <dbReference type="ARBA" id="ARBA00005179"/>
    </source>
</evidence>
<proteinExistence type="inferred from homology"/>
<evidence type="ECO:0000256" key="9">
    <source>
        <dbReference type="PIRSR" id="PIRSR602401-1"/>
    </source>
</evidence>
<reference evidence="11" key="1">
    <citation type="submission" date="2023-03" db="EMBL/GenBank/DDBJ databases">
        <title>Massive genome expansion in bonnet fungi (Mycena s.s.) driven by repeated elements and novel gene families across ecological guilds.</title>
        <authorList>
            <consortium name="Lawrence Berkeley National Laboratory"/>
            <person name="Harder C.B."/>
            <person name="Miyauchi S."/>
            <person name="Viragh M."/>
            <person name="Kuo A."/>
            <person name="Thoen E."/>
            <person name="Andreopoulos B."/>
            <person name="Lu D."/>
            <person name="Skrede I."/>
            <person name="Drula E."/>
            <person name="Henrissat B."/>
            <person name="Morin E."/>
            <person name="Kohler A."/>
            <person name="Barry K."/>
            <person name="LaButti K."/>
            <person name="Morin E."/>
            <person name="Salamov A."/>
            <person name="Lipzen A."/>
            <person name="Mereny Z."/>
            <person name="Hegedus B."/>
            <person name="Baldrian P."/>
            <person name="Stursova M."/>
            <person name="Weitz H."/>
            <person name="Taylor A."/>
            <person name="Grigoriev I.V."/>
            <person name="Nagy L.G."/>
            <person name="Martin F."/>
            <person name="Kauserud H."/>
        </authorList>
    </citation>
    <scope>NUCLEOTIDE SEQUENCE</scope>
    <source>
        <strain evidence="11">CBHHK002</strain>
    </source>
</reference>
<protein>
    <submittedName>
        <fullName evidence="11">Cytochrome P450</fullName>
    </submittedName>
</protein>
<dbReference type="PANTHER" id="PTHR46300:SF7">
    <property type="entry name" value="P450, PUTATIVE (EUROFUNG)-RELATED"/>
    <property type="match status" value="1"/>
</dbReference>
<sequence>MLSESLSIAVLTLTAAILGCRLYRNRNLPPRPPGHWLLGHTFEIPSRRPWRKFDEWGKTNGPIYSLAIARTPVVILTGFHVTHDLLNKRLATFSTRPPRVMASLFVCGFDKALTFLPPGKHFKKTRRYLQETLNVRAAQAHESMQEAEVRAYALRLLEGSNVQDESRMLYSSVLLQLSLGYKPEELSDPIITLSERVAKSAALILSPGRFWVELLPLSKHLPSALLGFHVNRSVRAFNADLKQLIAESSRVIRSTMDDLQAPPSFCSKILKNVKSEDYTETKALVDFASISMYAGAVDTTIASLDTFLVAMMLYPDTQLRAQTEIDSVLGSGRLPTHADRSSLPYVEAILIEILRWNPPIPMTSRRLTSDVAYGDFLLPRGCNVIANIWQVFPLLSMNHDEDVFHDPEEFLPERFLGPKGNESVRRVQQATFGFGTRVCPGQHFATSSLWITIATLLTIFTVHPVPGEENKPVLDCEEGALIRILPYKCDLKPRSQMVVDALKRSQISMAAR</sequence>
<dbReference type="EMBL" id="JARIHO010000053">
    <property type="protein sequence ID" value="KAJ7320732.1"/>
    <property type="molecule type" value="Genomic_DNA"/>
</dbReference>
<keyword evidence="8 10" id="KW-0503">Monooxygenase</keyword>
<evidence type="ECO:0000256" key="8">
    <source>
        <dbReference type="ARBA" id="ARBA00023033"/>
    </source>
</evidence>
<comment type="caution">
    <text evidence="11">The sequence shown here is derived from an EMBL/GenBank/DDBJ whole genome shotgun (WGS) entry which is preliminary data.</text>
</comment>
<keyword evidence="5 9" id="KW-0479">Metal-binding</keyword>
<dbReference type="SUPFAM" id="SSF48264">
    <property type="entry name" value="Cytochrome P450"/>
    <property type="match status" value="1"/>
</dbReference>
<evidence type="ECO:0000256" key="1">
    <source>
        <dbReference type="ARBA" id="ARBA00001971"/>
    </source>
</evidence>
<evidence type="ECO:0000256" key="3">
    <source>
        <dbReference type="ARBA" id="ARBA00010617"/>
    </source>
</evidence>
<name>A0AAD6ZFU7_9AGAR</name>
<dbReference type="GO" id="GO:0005506">
    <property type="term" value="F:iron ion binding"/>
    <property type="evidence" value="ECO:0007669"/>
    <property type="project" value="InterPro"/>
</dbReference>
<evidence type="ECO:0000313" key="11">
    <source>
        <dbReference type="EMBL" id="KAJ7320732.1"/>
    </source>
</evidence>
<keyword evidence="7 9" id="KW-0408">Iron</keyword>
<evidence type="ECO:0000313" key="12">
    <source>
        <dbReference type="Proteomes" id="UP001218218"/>
    </source>
</evidence>
<gene>
    <name evidence="11" type="ORF">DFH08DRAFT_713674</name>
</gene>
<dbReference type="InterPro" id="IPR050364">
    <property type="entry name" value="Cytochrome_P450_fung"/>
</dbReference>
<dbReference type="InterPro" id="IPR036396">
    <property type="entry name" value="Cyt_P450_sf"/>
</dbReference>
<dbReference type="Gene3D" id="1.10.630.10">
    <property type="entry name" value="Cytochrome P450"/>
    <property type="match status" value="1"/>
</dbReference>